<keyword evidence="10" id="KW-1185">Reference proteome</keyword>
<feature type="transmembrane region" description="Helical" evidence="6">
    <location>
        <begin position="92"/>
        <end position="111"/>
    </location>
</feature>
<dbReference type="Gene3D" id="6.10.250.3240">
    <property type="match status" value="1"/>
</dbReference>
<dbReference type="Gene3D" id="1.20.120.1220">
    <property type="match status" value="1"/>
</dbReference>
<feature type="transmembrane region" description="Helical" evidence="6">
    <location>
        <begin position="58"/>
        <end position="80"/>
    </location>
</feature>
<feature type="domain" description="Prepilin type IV endopeptidase peptidase" evidence="7">
    <location>
        <begin position="13"/>
        <end position="129"/>
    </location>
</feature>
<dbReference type="InterPro" id="IPR009655">
    <property type="entry name" value="Preflagellin_peptidase_C"/>
</dbReference>
<sequence length="256" mass="28260">MYELLPLAVSAIAVLVTFLYASWQDIKTRTVLTNTWYPAAVIGGISVTYFWYQQYLQPSNVAVIVFAISIIVCVMMWMFARAGMFGWADAKAMILLAATVPITPFAAWIVPSLALSTLLNASVIALLVPLALLIQNILRKEKAPFWLMCSGMQVPGDTITKHFGFVAEEITDGDPITREFLPASSSIRALKKNSALSIRNLRECPEEYASELDLYRRAGAVWITYGVPFMIPITIGYILALFGFSLGDAILMVVFG</sequence>
<evidence type="ECO:0008006" key="11">
    <source>
        <dbReference type="Google" id="ProtNLM"/>
    </source>
</evidence>
<evidence type="ECO:0000259" key="8">
    <source>
        <dbReference type="Pfam" id="PF06847"/>
    </source>
</evidence>
<dbReference type="GO" id="GO:0005886">
    <property type="term" value="C:plasma membrane"/>
    <property type="evidence" value="ECO:0007669"/>
    <property type="project" value="UniProtKB-SubCell"/>
</dbReference>
<evidence type="ECO:0000256" key="6">
    <source>
        <dbReference type="SAM" id="Phobius"/>
    </source>
</evidence>
<keyword evidence="4 6" id="KW-1133">Transmembrane helix</keyword>
<evidence type="ECO:0000256" key="4">
    <source>
        <dbReference type="ARBA" id="ARBA00022989"/>
    </source>
</evidence>
<accession>A0AAE4SD83</accession>
<comment type="subcellular location">
    <subcellularLocation>
        <location evidence="1">Cell membrane</location>
        <topology evidence="1">Multi-pass membrane protein</topology>
    </subcellularLocation>
</comment>
<dbReference type="InterPro" id="IPR000045">
    <property type="entry name" value="Prepilin_IV_endopep_pep"/>
</dbReference>
<evidence type="ECO:0000313" key="10">
    <source>
        <dbReference type="Proteomes" id="UP001283212"/>
    </source>
</evidence>
<dbReference type="RefSeq" id="WP_338095798.1">
    <property type="nucleotide sequence ID" value="NZ_JAWDKB010000002.1"/>
</dbReference>
<reference evidence="9 10" key="1">
    <citation type="submission" date="2023-06" db="EMBL/GenBank/DDBJ databases">
        <title>Genome sequence of Methancorpusculaceae sp. Cs1.</title>
        <authorList>
            <person name="Protasov E."/>
            <person name="Platt K."/>
            <person name="Poehlein A."/>
            <person name="Daniel R."/>
            <person name="Brune A."/>
        </authorList>
    </citation>
    <scope>NUCLEOTIDE SEQUENCE [LARGE SCALE GENOMIC DNA]</scope>
    <source>
        <strain evidence="9 10">Cs1</strain>
    </source>
</reference>
<dbReference type="PANTHER" id="PTHR36506:SF1">
    <property type="entry name" value="PREFLAGELLIN PEPTIDASE"/>
    <property type="match status" value="1"/>
</dbReference>
<feature type="transmembrane region" description="Helical" evidence="6">
    <location>
        <begin position="6"/>
        <end position="23"/>
    </location>
</feature>
<gene>
    <name evidence="9" type="ORF">McpCs1_06400</name>
</gene>
<dbReference type="PANTHER" id="PTHR36506">
    <property type="entry name" value="PREFLAGELLIN PEPTIDASE"/>
    <property type="match status" value="1"/>
</dbReference>
<keyword evidence="5 6" id="KW-0472">Membrane</keyword>
<evidence type="ECO:0000256" key="3">
    <source>
        <dbReference type="ARBA" id="ARBA00022692"/>
    </source>
</evidence>
<keyword evidence="3 6" id="KW-0812">Transmembrane</keyword>
<feature type="domain" description="Preflagellin peptidase C-terminal" evidence="8">
    <location>
        <begin position="144"/>
        <end position="242"/>
    </location>
</feature>
<name>A0AAE4SD83_9EURY</name>
<organism evidence="9 10">
    <name type="scientific">Methanorbis rubei</name>
    <dbReference type="NCBI Taxonomy" id="3028300"/>
    <lineage>
        <taxon>Archaea</taxon>
        <taxon>Methanobacteriati</taxon>
        <taxon>Methanobacteriota</taxon>
        <taxon>Stenosarchaea group</taxon>
        <taxon>Methanomicrobia</taxon>
        <taxon>Methanomicrobiales</taxon>
        <taxon>Methanocorpusculaceae</taxon>
        <taxon>Methanorbis</taxon>
    </lineage>
</organism>
<dbReference type="Proteomes" id="UP001283212">
    <property type="component" value="Unassembled WGS sequence"/>
</dbReference>
<dbReference type="AlphaFoldDB" id="A0AAE4SD83"/>
<evidence type="ECO:0000256" key="2">
    <source>
        <dbReference type="ARBA" id="ARBA00022475"/>
    </source>
</evidence>
<evidence type="ECO:0000256" key="5">
    <source>
        <dbReference type="ARBA" id="ARBA00023136"/>
    </source>
</evidence>
<proteinExistence type="predicted"/>
<dbReference type="GO" id="GO:0004190">
    <property type="term" value="F:aspartic-type endopeptidase activity"/>
    <property type="evidence" value="ECO:0007669"/>
    <property type="project" value="InterPro"/>
</dbReference>
<feature type="transmembrane region" description="Helical" evidence="6">
    <location>
        <begin position="222"/>
        <end position="255"/>
    </location>
</feature>
<feature type="transmembrane region" description="Helical" evidence="6">
    <location>
        <begin position="117"/>
        <end position="138"/>
    </location>
</feature>
<feature type="transmembrane region" description="Helical" evidence="6">
    <location>
        <begin position="35"/>
        <end position="52"/>
    </location>
</feature>
<evidence type="ECO:0000256" key="1">
    <source>
        <dbReference type="ARBA" id="ARBA00004651"/>
    </source>
</evidence>
<dbReference type="Pfam" id="PF01478">
    <property type="entry name" value="Peptidase_A24"/>
    <property type="match status" value="1"/>
</dbReference>
<comment type="caution">
    <text evidence="9">The sequence shown here is derived from an EMBL/GenBank/DDBJ whole genome shotgun (WGS) entry which is preliminary data.</text>
</comment>
<dbReference type="Pfam" id="PF06847">
    <property type="entry name" value="Arc_PepC_II"/>
    <property type="match status" value="1"/>
</dbReference>
<dbReference type="EMBL" id="JAWDKB010000002">
    <property type="protein sequence ID" value="MDV0443270.1"/>
    <property type="molecule type" value="Genomic_DNA"/>
</dbReference>
<evidence type="ECO:0000259" key="7">
    <source>
        <dbReference type="Pfam" id="PF01478"/>
    </source>
</evidence>
<keyword evidence="2" id="KW-1003">Cell membrane</keyword>
<evidence type="ECO:0000313" key="9">
    <source>
        <dbReference type="EMBL" id="MDV0443270.1"/>
    </source>
</evidence>
<protein>
    <recommendedName>
        <fullName evidence="11">Peptidase A24</fullName>
    </recommendedName>
</protein>
<dbReference type="InterPro" id="IPR052218">
    <property type="entry name" value="Preflagellin_Peptidase"/>
</dbReference>